<evidence type="ECO:0000313" key="2">
    <source>
        <dbReference type="Proteomes" id="UP000612266"/>
    </source>
</evidence>
<reference evidence="1" key="1">
    <citation type="submission" date="2020-11" db="EMBL/GenBank/DDBJ databases">
        <title>Enhanced detection system for hospital associated transmission using whole genome sequencing surveillance.</title>
        <authorList>
            <person name="Harrison L.H."/>
            <person name="Van Tyne D."/>
            <person name="Marsh J.W."/>
            <person name="Griffith M.P."/>
            <person name="Snyder D.J."/>
            <person name="Cooper V.S."/>
            <person name="Mustapha M."/>
        </authorList>
    </citation>
    <scope>NUCLEOTIDE SEQUENCE</scope>
    <source>
        <strain evidence="1">PR00070</strain>
    </source>
</reference>
<gene>
    <name evidence="1" type="ORF">I4901_16840</name>
</gene>
<organism evidence="1 2">
    <name type="scientific">Proteus terrae subsp. cibarius</name>
    <dbReference type="NCBI Taxonomy" id="626774"/>
    <lineage>
        <taxon>Bacteria</taxon>
        <taxon>Pseudomonadati</taxon>
        <taxon>Pseudomonadota</taxon>
        <taxon>Gammaproteobacteria</taxon>
        <taxon>Enterobacterales</taxon>
        <taxon>Morganellaceae</taxon>
        <taxon>Proteus</taxon>
    </lineage>
</organism>
<name>A0A8I1BN20_9GAMM</name>
<sequence>MYFIRSLILITTVSLLSGCIMGSPYGGVIFVGPIDLIRINQERSKEVNDYYQNRKTIIMKTEITLTQENLLLSKENIGVIEFILPDDKEYTTSLNLDYRDNTMYKIISKVPVTISNEKNRLPLIDYGKIDKRYSDYQLYSANFRISYRGKGYFYIEIFFNKENYFPSCTFHSKIKNDLEIPILKMKFKVENSKYQDKEIICTQSEL</sequence>
<dbReference type="AlphaFoldDB" id="A0A8I1BN20"/>
<dbReference type="Proteomes" id="UP000612266">
    <property type="component" value="Unassembled WGS sequence"/>
</dbReference>
<comment type="caution">
    <text evidence="1">The sequence shown here is derived from an EMBL/GenBank/DDBJ whole genome shotgun (WGS) entry which is preliminary data.</text>
</comment>
<evidence type="ECO:0000313" key="1">
    <source>
        <dbReference type="EMBL" id="MBG2916035.1"/>
    </source>
</evidence>
<evidence type="ECO:0008006" key="3">
    <source>
        <dbReference type="Google" id="ProtNLM"/>
    </source>
</evidence>
<dbReference type="RefSeq" id="WP_196563984.1">
    <property type="nucleotide sequence ID" value="NZ_JADSJR010000031.1"/>
</dbReference>
<protein>
    <recommendedName>
        <fullName evidence="3">Lipoprotein</fullName>
    </recommendedName>
</protein>
<dbReference type="PROSITE" id="PS51257">
    <property type="entry name" value="PROKAR_LIPOPROTEIN"/>
    <property type="match status" value="1"/>
</dbReference>
<proteinExistence type="predicted"/>
<accession>A0A8I1BN20</accession>
<dbReference type="EMBL" id="JADSJR010000031">
    <property type="protein sequence ID" value="MBG2916035.1"/>
    <property type="molecule type" value="Genomic_DNA"/>
</dbReference>